<name>A0A2P9HK24_9HYPH</name>
<evidence type="ECO:0000256" key="2">
    <source>
        <dbReference type="HAMAP-Rule" id="MF_00791"/>
    </source>
</evidence>
<protein>
    <recommendedName>
        <fullName evidence="1 2">Protein ApaG</fullName>
    </recommendedName>
</protein>
<evidence type="ECO:0000259" key="3">
    <source>
        <dbReference type="PROSITE" id="PS51087"/>
    </source>
</evidence>
<dbReference type="InterPro" id="IPR036767">
    <property type="entry name" value="ApaG_sf"/>
</dbReference>
<gene>
    <name evidence="2" type="primary">apaG</name>
    <name evidence="4" type="ORF">OHAE_371</name>
</gene>
<dbReference type="PROSITE" id="PS51087">
    <property type="entry name" value="APAG"/>
    <property type="match status" value="1"/>
</dbReference>
<feature type="domain" description="ApaG" evidence="3">
    <location>
        <begin position="9"/>
        <end position="133"/>
    </location>
</feature>
<dbReference type="GO" id="GO:0070987">
    <property type="term" value="P:error-free translesion synthesis"/>
    <property type="evidence" value="ECO:0007669"/>
    <property type="project" value="TreeGrafter"/>
</dbReference>
<sequence length="136" mass="15193">MTKADAMYRAVTQGIEITVEPFYLEDESAPEDNRYVWGYRITIANNSSDTVQLRSRYWQITDANGRVEEVRGAGVVGEQPVLDPGDSFQYSSGCPLTTSSGVMVGRYQMQNPTGNTFEVDIPAFSLDVPEQRRTLN</sequence>
<dbReference type="InterPro" id="IPR023065">
    <property type="entry name" value="Uncharacterised_ApaG"/>
</dbReference>
<dbReference type="InterPro" id="IPR007474">
    <property type="entry name" value="ApaG_domain"/>
</dbReference>
<dbReference type="PANTHER" id="PTHR14289">
    <property type="entry name" value="F-BOX ONLY PROTEIN 3"/>
    <property type="match status" value="1"/>
</dbReference>
<dbReference type="PANTHER" id="PTHR14289:SF16">
    <property type="entry name" value="POLYMERASE DELTA-INTERACTING PROTEIN 2"/>
    <property type="match status" value="1"/>
</dbReference>
<evidence type="ECO:0000313" key="5">
    <source>
        <dbReference type="Proteomes" id="UP000246073"/>
    </source>
</evidence>
<organism evidence="4 5">
    <name type="scientific">Ochrobactrum soli</name>
    <dbReference type="NCBI Taxonomy" id="2448455"/>
    <lineage>
        <taxon>Bacteria</taxon>
        <taxon>Pseudomonadati</taxon>
        <taxon>Pseudomonadota</taxon>
        <taxon>Alphaproteobacteria</taxon>
        <taxon>Hyphomicrobiales</taxon>
        <taxon>Brucellaceae</taxon>
        <taxon>Brucella/Ochrobactrum group</taxon>
        <taxon>Ochrobactrum</taxon>
    </lineage>
</organism>
<dbReference type="SUPFAM" id="SSF110069">
    <property type="entry name" value="ApaG-like"/>
    <property type="match status" value="1"/>
</dbReference>
<dbReference type="EMBL" id="OOFM01000005">
    <property type="protein sequence ID" value="SPL64504.1"/>
    <property type="molecule type" value="Genomic_DNA"/>
</dbReference>
<reference evidence="5" key="1">
    <citation type="submission" date="2017-12" db="EMBL/GenBank/DDBJ databases">
        <authorList>
            <person name="Diaz M."/>
        </authorList>
    </citation>
    <scope>NUCLEOTIDE SEQUENCE [LARGE SCALE GENOMIC DNA]</scope>
    <source>
        <strain evidence="5">FI11154</strain>
    </source>
</reference>
<dbReference type="NCBIfam" id="NF003967">
    <property type="entry name" value="PRK05461.1"/>
    <property type="match status" value="1"/>
</dbReference>
<proteinExistence type="inferred from homology"/>
<dbReference type="HAMAP" id="MF_00791">
    <property type="entry name" value="ApaG"/>
    <property type="match status" value="1"/>
</dbReference>
<evidence type="ECO:0000256" key="1">
    <source>
        <dbReference type="ARBA" id="ARBA00017693"/>
    </source>
</evidence>
<dbReference type="AlphaFoldDB" id="A0A2P9HK24"/>
<dbReference type="Proteomes" id="UP000246073">
    <property type="component" value="Unassembled WGS sequence"/>
</dbReference>
<dbReference type="Gene3D" id="2.60.40.1470">
    <property type="entry name" value="ApaG domain"/>
    <property type="match status" value="1"/>
</dbReference>
<accession>A0A2P9HK24</accession>
<dbReference type="Pfam" id="PF04379">
    <property type="entry name" value="DUF525"/>
    <property type="match status" value="1"/>
</dbReference>
<evidence type="ECO:0000313" key="4">
    <source>
        <dbReference type="EMBL" id="SPL64504.1"/>
    </source>
</evidence>